<evidence type="ECO:0000313" key="2">
    <source>
        <dbReference type="EMBL" id="CAH1425430.1"/>
    </source>
</evidence>
<proteinExistence type="predicted"/>
<organism evidence="2 3">
    <name type="scientific">Lactuca virosa</name>
    <dbReference type="NCBI Taxonomy" id="75947"/>
    <lineage>
        <taxon>Eukaryota</taxon>
        <taxon>Viridiplantae</taxon>
        <taxon>Streptophyta</taxon>
        <taxon>Embryophyta</taxon>
        <taxon>Tracheophyta</taxon>
        <taxon>Spermatophyta</taxon>
        <taxon>Magnoliopsida</taxon>
        <taxon>eudicotyledons</taxon>
        <taxon>Gunneridae</taxon>
        <taxon>Pentapetalae</taxon>
        <taxon>asterids</taxon>
        <taxon>campanulids</taxon>
        <taxon>Asterales</taxon>
        <taxon>Asteraceae</taxon>
        <taxon>Cichorioideae</taxon>
        <taxon>Cichorieae</taxon>
        <taxon>Lactucinae</taxon>
        <taxon>Lactuca</taxon>
    </lineage>
</organism>
<keyword evidence="1" id="KW-1133">Transmembrane helix</keyword>
<reference evidence="2 3" key="1">
    <citation type="submission" date="2022-01" db="EMBL/GenBank/DDBJ databases">
        <authorList>
            <person name="Xiong W."/>
            <person name="Schranz E."/>
        </authorList>
    </citation>
    <scope>NUCLEOTIDE SEQUENCE [LARGE SCALE GENOMIC DNA]</scope>
</reference>
<comment type="caution">
    <text evidence="2">The sequence shown here is derived from an EMBL/GenBank/DDBJ whole genome shotgun (WGS) entry which is preliminary data.</text>
</comment>
<gene>
    <name evidence="2" type="ORF">LVIROSA_LOCUS12571</name>
</gene>
<dbReference type="AlphaFoldDB" id="A0AAU9MTX3"/>
<protein>
    <recommendedName>
        <fullName evidence="4">Secreted protein</fullName>
    </recommendedName>
</protein>
<evidence type="ECO:0008006" key="4">
    <source>
        <dbReference type="Google" id="ProtNLM"/>
    </source>
</evidence>
<dbReference type="EMBL" id="CAKMRJ010002223">
    <property type="protein sequence ID" value="CAH1425430.1"/>
    <property type="molecule type" value="Genomic_DNA"/>
</dbReference>
<sequence length="109" mass="11772">MTGLKAGAEATVVFFLLPRPPAAALPSLLPPLLRYWIATSFLYFLLLALLRSTVVSAHPPHPFSSLVRCCNAAFSRCCGREGCRCRRHAPPSGGCVQISKQVYTSIVAV</sequence>
<accession>A0AAU9MTX3</accession>
<feature type="transmembrane region" description="Helical" evidence="1">
    <location>
        <begin position="34"/>
        <end position="50"/>
    </location>
</feature>
<keyword evidence="1" id="KW-0472">Membrane</keyword>
<keyword evidence="3" id="KW-1185">Reference proteome</keyword>
<evidence type="ECO:0000256" key="1">
    <source>
        <dbReference type="SAM" id="Phobius"/>
    </source>
</evidence>
<dbReference type="Proteomes" id="UP001157418">
    <property type="component" value="Unassembled WGS sequence"/>
</dbReference>
<name>A0AAU9MTX3_9ASTR</name>
<keyword evidence="1" id="KW-0812">Transmembrane</keyword>
<evidence type="ECO:0000313" key="3">
    <source>
        <dbReference type="Proteomes" id="UP001157418"/>
    </source>
</evidence>